<evidence type="ECO:0000313" key="2">
    <source>
        <dbReference type="EMBL" id="PRW20572.1"/>
    </source>
</evidence>
<dbReference type="GO" id="GO:0016747">
    <property type="term" value="F:acyltransferase activity, transferring groups other than amino-acyl groups"/>
    <property type="evidence" value="ECO:0007669"/>
    <property type="project" value="InterPro"/>
</dbReference>
<proteinExistence type="predicted"/>
<reference evidence="2 3" key="1">
    <citation type="journal article" date="2018" name="Plant J.">
        <title>Genome sequences of Chlorella sorokiniana UTEX 1602 and Micractinium conductrix SAG 241.80: implications to maltose excretion by a green alga.</title>
        <authorList>
            <person name="Arriola M.B."/>
            <person name="Velmurugan N."/>
            <person name="Zhang Y."/>
            <person name="Plunkett M.H."/>
            <person name="Hondzo H."/>
            <person name="Barney B.M."/>
        </authorList>
    </citation>
    <scope>NUCLEOTIDE SEQUENCE [LARGE SCALE GENOMIC DNA]</scope>
    <source>
        <strain evidence="3">UTEX 1602</strain>
    </source>
</reference>
<dbReference type="Pfam" id="PF00583">
    <property type="entry name" value="Acetyltransf_1"/>
    <property type="match status" value="1"/>
</dbReference>
<gene>
    <name evidence="2" type="ORF">C2E21_9017</name>
</gene>
<dbReference type="InterPro" id="IPR000182">
    <property type="entry name" value="GNAT_dom"/>
</dbReference>
<feature type="domain" description="N-acetyltransferase" evidence="1">
    <location>
        <begin position="2"/>
        <end position="152"/>
    </location>
</feature>
<dbReference type="CDD" id="cd04301">
    <property type="entry name" value="NAT_SF"/>
    <property type="match status" value="1"/>
</dbReference>
<dbReference type="EMBL" id="LHPG02000023">
    <property type="protein sequence ID" value="PRW20572.1"/>
    <property type="molecule type" value="Genomic_DNA"/>
</dbReference>
<dbReference type="SUPFAM" id="SSF55729">
    <property type="entry name" value="Acyl-CoA N-acyltransferases (Nat)"/>
    <property type="match status" value="1"/>
</dbReference>
<comment type="caution">
    <text evidence="2">The sequence shown here is derived from an EMBL/GenBank/DDBJ whole genome shotgun (WGS) entry which is preliminary data.</text>
</comment>
<dbReference type="PROSITE" id="PS51186">
    <property type="entry name" value="GNAT"/>
    <property type="match status" value="1"/>
</dbReference>
<accession>A0A2P6TD61</accession>
<evidence type="ECO:0000259" key="1">
    <source>
        <dbReference type="PROSITE" id="PS51186"/>
    </source>
</evidence>
<protein>
    <submittedName>
        <fullName evidence="2">GNAT family acetyltransferase</fullName>
    </submittedName>
</protein>
<organism evidence="2 3">
    <name type="scientific">Chlorella sorokiniana</name>
    <name type="common">Freshwater green alga</name>
    <dbReference type="NCBI Taxonomy" id="3076"/>
    <lineage>
        <taxon>Eukaryota</taxon>
        <taxon>Viridiplantae</taxon>
        <taxon>Chlorophyta</taxon>
        <taxon>core chlorophytes</taxon>
        <taxon>Trebouxiophyceae</taxon>
        <taxon>Chlorellales</taxon>
        <taxon>Chlorellaceae</taxon>
        <taxon>Chlorella clade</taxon>
        <taxon>Chlorella</taxon>
    </lineage>
</organism>
<sequence length="280" mass="30594">MVVCYEGSAASRKRFASLCSRSTNRANRVDGGYIAALDGKLTDNPGSTFRLAVLRNGEAVALAQCTLYNHISGFKQRRIVFLDLVCSDEKVKGAGSILLGELEGYARSLGARVIALQALPSVRATYSRRGFVRGMGNRSDAAVALAGARFRDLTAADPRLDIGRLHDLVNDKDLYAMINQVASVSSGRLSPEFLEALAGEFYPLYNSLYSGGDSVVMYKQLQGADSKGAVEWEGEYGRFADPTKRMLAKYEMEPRSRLFRKVVPGQPPPSRGWSLPLPRT</sequence>
<dbReference type="Gene3D" id="3.40.630.30">
    <property type="match status" value="1"/>
</dbReference>
<dbReference type="AlphaFoldDB" id="A0A2P6TD61"/>
<name>A0A2P6TD61_CHLSO</name>
<dbReference type="Proteomes" id="UP000239899">
    <property type="component" value="Unassembled WGS sequence"/>
</dbReference>
<dbReference type="InterPro" id="IPR016181">
    <property type="entry name" value="Acyl_CoA_acyltransferase"/>
</dbReference>
<evidence type="ECO:0000313" key="3">
    <source>
        <dbReference type="Proteomes" id="UP000239899"/>
    </source>
</evidence>
<keyword evidence="3" id="KW-1185">Reference proteome</keyword>